<comment type="subcellular location">
    <subcellularLocation>
        <location evidence="8">Cytoplasm</location>
    </subcellularLocation>
</comment>
<reference evidence="11" key="1">
    <citation type="submission" date="2011-04" db="EMBL/GenBank/DDBJ databases">
        <title>The complete genome of Spirochaeta coccoides DSM 17374.</title>
        <authorList>
            <person name="Lucas S."/>
            <person name="Copeland A."/>
            <person name="Lapidus A."/>
            <person name="Bruce D."/>
            <person name="Goodwin L."/>
            <person name="Pitluck S."/>
            <person name="Peters L."/>
            <person name="Kyrpides N."/>
            <person name="Mavromatis K."/>
            <person name="Pagani I."/>
            <person name="Ivanova N."/>
            <person name="Ovchinnikova G."/>
            <person name="Lu M."/>
            <person name="Detter J.C."/>
            <person name="Tapia R."/>
            <person name="Han C."/>
            <person name="Land M."/>
            <person name="Hauser L."/>
            <person name="Markowitz V."/>
            <person name="Cheng J.-F."/>
            <person name="Hugenholtz P."/>
            <person name="Woyke T."/>
            <person name="Wu D."/>
            <person name="Spring S."/>
            <person name="Schroeder M."/>
            <person name="Brambilla E."/>
            <person name="Klenk H.-P."/>
            <person name="Eisen J.A."/>
        </authorList>
    </citation>
    <scope>NUCLEOTIDE SEQUENCE [LARGE SCALE GENOMIC DNA]</scope>
    <source>
        <strain evidence="11">ATCC BAA-1237 / DSM 17374 / SPN1</strain>
    </source>
</reference>
<accession>F4GK68</accession>
<name>F4GK68_PARC1</name>
<reference evidence="10 11" key="2">
    <citation type="journal article" date="2012" name="Stand. Genomic Sci.">
        <title>Complete genome sequence of the termite hindgut bacterium Spirochaeta coccoides type strain (SPN1(T)), reclassification in the genus Sphaerochaeta as Sphaerochaeta coccoides comb. nov. and emendations of the family Spirochaetaceae and the genus Sphaerochaeta.</title>
        <authorList>
            <person name="Abt B."/>
            <person name="Han C."/>
            <person name="Scheuner C."/>
            <person name="Lu M."/>
            <person name="Lapidus A."/>
            <person name="Nolan M."/>
            <person name="Lucas S."/>
            <person name="Hammon N."/>
            <person name="Deshpande S."/>
            <person name="Cheng J.F."/>
            <person name="Tapia R."/>
            <person name="Goodwin L.A."/>
            <person name="Pitluck S."/>
            <person name="Liolios K."/>
            <person name="Pagani I."/>
            <person name="Ivanova N."/>
            <person name="Mavromatis K."/>
            <person name="Mikhailova N."/>
            <person name="Huntemann M."/>
            <person name="Pati A."/>
            <person name="Chen A."/>
            <person name="Palaniappan K."/>
            <person name="Land M."/>
            <person name="Hauser L."/>
            <person name="Brambilla E.M."/>
            <person name="Rohde M."/>
            <person name="Spring S."/>
            <person name="Gronow S."/>
            <person name="Goker M."/>
            <person name="Woyke T."/>
            <person name="Bristow J."/>
            <person name="Eisen J.A."/>
            <person name="Markowitz V."/>
            <person name="Hugenholtz P."/>
            <person name="Kyrpides N.C."/>
            <person name="Klenk H.P."/>
            <person name="Detter J.C."/>
        </authorList>
    </citation>
    <scope>NUCLEOTIDE SEQUENCE [LARGE SCALE GENOMIC DNA]</scope>
    <source>
        <strain evidence="11">ATCC BAA-1237 / DSM 17374 / SPN1</strain>
    </source>
</reference>
<evidence type="ECO:0000313" key="10">
    <source>
        <dbReference type="EMBL" id="AEC01840.1"/>
    </source>
</evidence>
<dbReference type="GO" id="GO:0005737">
    <property type="term" value="C:cytoplasm"/>
    <property type="evidence" value="ECO:0007669"/>
    <property type="project" value="UniProtKB-SubCell"/>
</dbReference>
<evidence type="ECO:0000256" key="3">
    <source>
        <dbReference type="ARBA" id="ARBA00022741"/>
    </source>
</evidence>
<dbReference type="HAMAP" id="MF_00238">
    <property type="entry name" value="Cytidyl_kinase_type1"/>
    <property type="match status" value="1"/>
</dbReference>
<dbReference type="RefSeq" id="WP_013739236.1">
    <property type="nucleotide sequence ID" value="NC_015436.1"/>
</dbReference>
<keyword evidence="2 8" id="KW-0808">Transferase</keyword>
<keyword evidence="4 8" id="KW-0418">Kinase</keyword>
<keyword evidence="8" id="KW-0963">Cytoplasm</keyword>
<dbReference type="SUPFAM" id="SSF52540">
    <property type="entry name" value="P-loop containing nucleoside triphosphate hydrolases"/>
    <property type="match status" value="1"/>
</dbReference>
<evidence type="ECO:0000256" key="2">
    <source>
        <dbReference type="ARBA" id="ARBA00022679"/>
    </source>
</evidence>
<evidence type="ECO:0000313" key="11">
    <source>
        <dbReference type="Proteomes" id="UP000007939"/>
    </source>
</evidence>
<comment type="catalytic activity">
    <reaction evidence="7 8">
        <text>CMP + ATP = CDP + ADP</text>
        <dbReference type="Rhea" id="RHEA:11600"/>
        <dbReference type="ChEBI" id="CHEBI:30616"/>
        <dbReference type="ChEBI" id="CHEBI:58069"/>
        <dbReference type="ChEBI" id="CHEBI:60377"/>
        <dbReference type="ChEBI" id="CHEBI:456216"/>
        <dbReference type="EC" id="2.7.4.25"/>
    </reaction>
</comment>
<dbReference type="Pfam" id="PF02224">
    <property type="entry name" value="Cytidylate_kin"/>
    <property type="match status" value="1"/>
</dbReference>
<dbReference type="InterPro" id="IPR003136">
    <property type="entry name" value="Cytidylate_kin"/>
</dbReference>
<keyword evidence="11" id="KW-1185">Reference proteome</keyword>
<dbReference type="STRING" id="760011.Spico_0612"/>
<keyword evidence="3 8" id="KW-0547">Nucleotide-binding</keyword>
<dbReference type="NCBIfam" id="TIGR00017">
    <property type="entry name" value="cmk"/>
    <property type="match status" value="1"/>
</dbReference>
<dbReference type="InterPro" id="IPR011994">
    <property type="entry name" value="Cytidylate_kinase_dom"/>
</dbReference>
<dbReference type="GO" id="GO:0036430">
    <property type="term" value="F:CMP kinase activity"/>
    <property type="evidence" value="ECO:0007669"/>
    <property type="project" value="RHEA"/>
</dbReference>
<organism evidence="10 11">
    <name type="scientific">Parasphaerochaeta coccoides (strain ATCC BAA-1237 / DSM 17374 / SPN1)</name>
    <name type="common">Sphaerochaeta coccoides</name>
    <dbReference type="NCBI Taxonomy" id="760011"/>
    <lineage>
        <taxon>Bacteria</taxon>
        <taxon>Pseudomonadati</taxon>
        <taxon>Spirochaetota</taxon>
        <taxon>Spirochaetia</taxon>
        <taxon>Spirochaetales</taxon>
        <taxon>Sphaerochaetaceae</taxon>
        <taxon>Parasphaerochaeta</taxon>
    </lineage>
</organism>
<evidence type="ECO:0000259" key="9">
    <source>
        <dbReference type="Pfam" id="PF02224"/>
    </source>
</evidence>
<dbReference type="InterPro" id="IPR027417">
    <property type="entry name" value="P-loop_NTPase"/>
</dbReference>
<dbReference type="Gene3D" id="3.40.50.300">
    <property type="entry name" value="P-loop containing nucleotide triphosphate hydrolases"/>
    <property type="match status" value="1"/>
</dbReference>
<dbReference type="EC" id="2.7.4.25" evidence="8"/>
<dbReference type="GO" id="GO:0005524">
    <property type="term" value="F:ATP binding"/>
    <property type="evidence" value="ECO:0007669"/>
    <property type="project" value="UniProtKB-UniRule"/>
</dbReference>
<dbReference type="KEGG" id="scc:Spico_0612"/>
<feature type="binding site" evidence="8">
    <location>
        <begin position="7"/>
        <end position="15"/>
    </location>
    <ligand>
        <name>ATP</name>
        <dbReference type="ChEBI" id="CHEBI:30616"/>
    </ligand>
</feature>
<evidence type="ECO:0000256" key="1">
    <source>
        <dbReference type="ARBA" id="ARBA00009427"/>
    </source>
</evidence>
<dbReference type="OrthoDB" id="9807434at2"/>
<feature type="domain" description="Cytidylate kinase" evidence="9">
    <location>
        <begin position="3"/>
        <end position="208"/>
    </location>
</feature>
<dbReference type="CDD" id="cd02020">
    <property type="entry name" value="CMPK"/>
    <property type="match status" value="1"/>
</dbReference>
<evidence type="ECO:0000256" key="5">
    <source>
        <dbReference type="ARBA" id="ARBA00022840"/>
    </source>
</evidence>
<sequence>MIIAIDGPAGVGKSTIAHMVAQRCGFYFLNSGNFYRAVAWSHLKRNKDPFDADSVLDTARSTDITVRNGRIHVDGQDVEDMLHVHGIDQCVAQVSVDPRLRVYVNSLLRKVAEGQDIVTEGRDVTTVVFPDADLKFYFDAQPEIRARRRFGQHPDEASYAQVLETLKKRDEIDKGKAFGGLKVSEDAIVLDTSHLTIEEVCERVLAAIFVRKNAFKQ</sequence>
<evidence type="ECO:0000256" key="7">
    <source>
        <dbReference type="ARBA" id="ARBA00048478"/>
    </source>
</evidence>
<dbReference type="GO" id="GO:0036431">
    <property type="term" value="F:dCMP kinase activity"/>
    <property type="evidence" value="ECO:0007669"/>
    <property type="project" value="InterPro"/>
</dbReference>
<dbReference type="GO" id="GO:0006220">
    <property type="term" value="P:pyrimidine nucleotide metabolic process"/>
    <property type="evidence" value="ECO:0007669"/>
    <property type="project" value="UniProtKB-UniRule"/>
</dbReference>
<dbReference type="Proteomes" id="UP000007939">
    <property type="component" value="Chromosome"/>
</dbReference>
<keyword evidence="5 8" id="KW-0067">ATP-binding</keyword>
<comment type="catalytic activity">
    <reaction evidence="6 8">
        <text>dCMP + ATP = dCDP + ADP</text>
        <dbReference type="Rhea" id="RHEA:25094"/>
        <dbReference type="ChEBI" id="CHEBI:30616"/>
        <dbReference type="ChEBI" id="CHEBI:57566"/>
        <dbReference type="ChEBI" id="CHEBI:58593"/>
        <dbReference type="ChEBI" id="CHEBI:456216"/>
        <dbReference type="EC" id="2.7.4.25"/>
    </reaction>
</comment>
<evidence type="ECO:0000256" key="8">
    <source>
        <dbReference type="HAMAP-Rule" id="MF_00238"/>
    </source>
</evidence>
<comment type="similarity">
    <text evidence="1 8">Belongs to the cytidylate kinase family. Type 1 subfamily.</text>
</comment>
<dbReference type="AlphaFoldDB" id="F4GK68"/>
<dbReference type="HOGENOM" id="CLU_079959_2_0_12"/>
<dbReference type="eggNOG" id="COG0283">
    <property type="taxonomic scope" value="Bacteria"/>
</dbReference>
<dbReference type="EMBL" id="CP002659">
    <property type="protein sequence ID" value="AEC01840.1"/>
    <property type="molecule type" value="Genomic_DNA"/>
</dbReference>
<evidence type="ECO:0000256" key="4">
    <source>
        <dbReference type="ARBA" id="ARBA00022777"/>
    </source>
</evidence>
<protein>
    <recommendedName>
        <fullName evidence="8">Cytidylate kinase</fullName>
        <shortName evidence="8">CK</shortName>
        <ecNumber evidence="8">2.7.4.25</ecNumber>
    </recommendedName>
    <alternativeName>
        <fullName evidence="8">Cytidine monophosphate kinase</fullName>
        <shortName evidence="8">CMP kinase</shortName>
    </alternativeName>
</protein>
<gene>
    <name evidence="8" type="primary">cmk</name>
    <name evidence="10" type="ordered locus">Spico_0612</name>
</gene>
<proteinExistence type="inferred from homology"/>
<evidence type="ECO:0000256" key="6">
    <source>
        <dbReference type="ARBA" id="ARBA00047615"/>
    </source>
</evidence>